<dbReference type="PROSITE" id="PS50112">
    <property type="entry name" value="PAS"/>
    <property type="match status" value="2"/>
</dbReference>
<dbReference type="InterPro" id="IPR011006">
    <property type="entry name" value="CheY-like_superfamily"/>
</dbReference>
<dbReference type="Gene3D" id="1.10.3210.10">
    <property type="entry name" value="Hypothetical protein af1432"/>
    <property type="match status" value="1"/>
</dbReference>
<dbReference type="FunFam" id="1.10.3210.10:FF:000018">
    <property type="entry name" value="Two-component system response regulator"/>
    <property type="match status" value="1"/>
</dbReference>
<dbReference type="CDD" id="cd17536">
    <property type="entry name" value="REC_YesN-like"/>
    <property type="match status" value="1"/>
</dbReference>
<dbReference type="GO" id="GO:0009214">
    <property type="term" value="P:cyclic nucleotide catabolic process"/>
    <property type="evidence" value="ECO:0007669"/>
    <property type="project" value="UniProtKB-ARBA"/>
</dbReference>
<protein>
    <submittedName>
        <fullName evidence="2">Multi-sensor domain-containing two-component system response regulator c-di-GMP phosphodiesterase, RpfG family</fullName>
    </submittedName>
</protein>
<gene>
    <name evidence="2" type="ORF">APAC_0498</name>
</gene>
<dbReference type="KEGG" id="apai:APAC_0498"/>
<dbReference type="CDD" id="cd00077">
    <property type="entry name" value="HDc"/>
    <property type="match status" value="1"/>
</dbReference>
<dbReference type="Gene3D" id="3.30.450.20">
    <property type="entry name" value="PAS domain"/>
    <property type="match status" value="2"/>
</dbReference>
<dbReference type="EMBL" id="CP035928">
    <property type="protein sequence ID" value="QEP33656.1"/>
    <property type="molecule type" value="Genomic_DNA"/>
</dbReference>
<sequence length="601" mass="69329">MKELLTHLKKLNILYVEDDTSTREELEYFFSTKVNKLFVAKNGEEGFNLYKNEKPDIVVTDIQMPVLNGIDMIEKIRNIDNYVPIVVITAFSDTDYLFKAIKLNVNHYLTKPLNLISLVDILAKLSKNISLEKDNKEILNTLKQYKDIVDERSIISKSNLEGIITYVNEPFEKISGYTKDELIGKPHNIVAHPDTKISIVKELWKRIKIEKRLWQGRIKNLAKDGSEYYVDIIIKPILDLDGNIIEFISLSNDITDLEKSKEYFKEQHQKGEINLGESIRIANSYKEAIDESNIILRMNLDKKIVYANDAFFKISGYTNDELIGKDYSFLEHVGLAKNEAEKKNRDIFSGEIWKGKISNYKKNGDIFHCSVTMYPLKDKYGNVIEFMGIRHDITEIENLQNELVQTQREIIFKLGQIAETRSEETGNHVKRVAEYSKLLAQKINLNKEDINLLFLASPMHDIGKIGIPDSILNKPGKLDSNEWEVMKTHAQIGYEIFKDSSRPILKAASIVSYTHHEKWDGSGYPLGLKGDDIHIFGRVTAVADVFDALGSDRVYKKSWPLENILDFFKKESGKHFDPNLIKIFIDNLDEFLEIREKFKDN</sequence>
<dbReference type="SMART" id="SM00471">
    <property type="entry name" value="HDc"/>
    <property type="match status" value="1"/>
</dbReference>
<dbReference type="Pfam" id="PF13487">
    <property type="entry name" value="HD_5"/>
    <property type="match status" value="1"/>
</dbReference>
<dbReference type="Proteomes" id="UP000322726">
    <property type="component" value="Chromosome"/>
</dbReference>
<dbReference type="InterPro" id="IPR001610">
    <property type="entry name" value="PAC"/>
</dbReference>
<dbReference type="InterPro" id="IPR000700">
    <property type="entry name" value="PAS-assoc_C"/>
</dbReference>
<dbReference type="InterPro" id="IPR000014">
    <property type="entry name" value="PAS"/>
</dbReference>
<dbReference type="OrthoDB" id="9781223at2"/>
<keyword evidence="1" id="KW-0378">Hydrolase</keyword>
<dbReference type="Pfam" id="PF13426">
    <property type="entry name" value="PAS_9"/>
    <property type="match status" value="2"/>
</dbReference>
<dbReference type="PROSITE" id="PS51832">
    <property type="entry name" value="HD_GYP"/>
    <property type="match status" value="1"/>
</dbReference>
<keyword evidence="3" id="KW-1185">Reference proteome</keyword>
<evidence type="ECO:0000313" key="3">
    <source>
        <dbReference type="Proteomes" id="UP000322726"/>
    </source>
</evidence>
<dbReference type="AlphaFoldDB" id="A0A5C2H8W2"/>
<dbReference type="Gene3D" id="3.40.50.2300">
    <property type="match status" value="1"/>
</dbReference>
<dbReference type="NCBIfam" id="TIGR00229">
    <property type="entry name" value="sensory_box"/>
    <property type="match status" value="2"/>
</dbReference>
<dbReference type="PANTHER" id="PTHR45228">
    <property type="entry name" value="CYCLIC DI-GMP PHOSPHODIESTERASE TM_0186-RELATED"/>
    <property type="match status" value="1"/>
</dbReference>
<dbReference type="SUPFAM" id="SSF52172">
    <property type="entry name" value="CheY-like"/>
    <property type="match status" value="1"/>
</dbReference>
<dbReference type="InterPro" id="IPR035965">
    <property type="entry name" value="PAS-like_dom_sf"/>
</dbReference>
<dbReference type="GO" id="GO:0004112">
    <property type="term" value="F:cyclic-nucleotide phosphodiesterase activity"/>
    <property type="evidence" value="ECO:0007669"/>
    <property type="project" value="UniProtKB-ARBA"/>
</dbReference>
<dbReference type="SUPFAM" id="SSF55785">
    <property type="entry name" value="PYP-like sensor domain (PAS domain)"/>
    <property type="match status" value="2"/>
</dbReference>
<dbReference type="GO" id="GO:0000160">
    <property type="term" value="P:phosphorelay signal transduction system"/>
    <property type="evidence" value="ECO:0007669"/>
    <property type="project" value="InterPro"/>
</dbReference>
<dbReference type="SMART" id="SM00086">
    <property type="entry name" value="PAC"/>
    <property type="match status" value="2"/>
</dbReference>
<dbReference type="PROSITE" id="PS50110">
    <property type="entry name" value="RESPONSE_REGULATORY"/>
    <property type="match status" value="1"/>
</dbReference>
<dbReference type="CDD" id="cd00130">
    <property type="entry name" value="PAS"/>
    <property type="match status" value="2"/>
</dbReference>
<dbReference type="SMART" id="SM00448">
    <property type="entry name" value="REC"/>
    <property type="match status" value="1"/>
</dbReference>
<dbReference type="InterPro" id="IPR052020">
    <property type="entry name" value="Cyclic_di-GMP/3'3'-cGAMP_PDE"/>
</dbReference>
<dbReference type="SMART" id="SM00091">
    <property type="entry name" value="PAS"/>
    <property type="match status" value="2"/>
</dbReference>
<dbReference type="PANTHER" id="PTHR45228:SF1">
    <property type="entry name" value="CYCLIC DI-GMP PHOSPHODIESTERASE TM_0186"/>
    <property type="match status" value="1"/>
</dbReference>
<dbReference type="Pfam" id="PF00072">
    <property type="entry name" value="Response_reg"/>
    <property type="match status" value="1"/>
</dbReference>
<evidence type="ECO:0000313" key="2">
    <source>
        <dbReference type="EMBL" id="QEP33656.1"/>
    </source>
</evidence>
<reference evidence="2 3" key="3">
    <citation type="submission" date="2019-09" db="EMBL/GenBank/DDBJ databases">
        <title>Taxonomic note: a critical rebuttal of the proposed division of the genus Arcobacter into six genera, emended descriptions of Arcobacter anaerophilus and the genus Arcobacter, and an assessment of genus-level boundaries for Epsilonproteobacteria using in silico genomic comparator tools.</title>
        <authorList>
            <person name="On S.L.W."/>
            <person name="Miller W.G."/>
            <person name="Biggs P."/>
            <person name="Cornelius A."/>
            <person name="Vandamme P."/>
        </authorList>
    </citation>
    <scope>NUCLEOTIDE SEQUENCE [LARGE SCALE GENOMIC DNA]</scope>
    <source>
        <strain evidence="2 3">LMG 26638</strain>
    </source>
</reference>
<evidence type="ECO:0000256" key="1">
    <source>
        <dbReference type="ARBA" id="ARBA00022801"/>
    </source>
</evidence>
<dbReference type="PROSITE" id="PS50113">
    <property type="entry name" value="PAC"/>
    <property type="match status" value="2"/>
</dbReference>
<reference evidence="2 3" key="1">
    <citation type="submission" date="2019-09" db="EMBL/GenBank/DDBJ databases">
        <title>Complete genome sequencing of four Arcobacter species reveals a diverse suite of mobile elements.</title>
        <authorList>
            <person name="Miller W.G."/>
            <person name="Yee E."/>
            <person name="Bono J.L."/>
        </authorList>
    </citation>
    <scope>NUCLEOTIDE SEQUENCE [LARGE SCALE GENOMIC DNA]</scope>
    <source>
        <strain evidence="2 3">LMG 26638</strain>
    </source>
</reference>
<organism evidence="2 3">
    <name type="scientific">Malaciobacter pacificus</name>
    <dbReference type="NCBI Taxonomy" id="1080223"/>
    <lineage>
        <taxon>Bacteria</taxon>
        <taxon>Pseudomonadati</taxon>
        <taxon>Campylobacterota</taxon>
        <taxon>Epsilonproteobacteria</taxon>
        <taxon>Campylobacterales</taxon>
        <taxon>Arcobacteraceae</taxon>
        <taxon>Malaciobacter</taxon>
    </lineage>
</organism>
<proteinExistence type="predicted"/>
<dbReference type="RefSeq" id="WP_130232618.1">
    <property type="nucleotide sequence ID" value="NZ_BMEF01000002.1"/>
</dbReference>
<dbReference type="InterPro" id="IPR003607">
    <property type="entry name" value="HD/PDEase_dom"/>
</dbReference>
<accession>A0A5C2H8W2</accession>
<reference evidence="3" key="2">
    <citation type="submission" date="2019-09" db="EMBL/GenBank/DDBJ databases">
        <title>Complete genome sequencing of four Arcobacter species reveals a diverse suite of mobile elements.</title>
        <authorList>
            <person name="On S.L.W."/>
            <person name="Miller W.G."/>
            <person name="Biggs P."/>
            <person name="Cornelius A."/>
            <person name="Vandamme P."/>
        </authorList>
    </citation>
    <scope>NUCLEOTIDE SEQUENCE [LARGE SCALE GENOMIC DNA]</scope>
    <source>
        <strain evidence="3">LMG 26638</strain>
    </source>
</reference>
<name>A0A5C2H8W2_9BACT</name>
<dbReference type="InterPro" id="IPR001789">
    <property type="entry name" value="Sig_transdc_resp-reg_receiver"/>
</dbReference>
<dbReference type="InterPro" id="IPR037522">
    <property type="entry name" value="HD_GYP_dom"/>
</dbReference>
<dbReference type="SUPFAM" id="SSF109604">
    <property type="entry name" value="HD-domain/PDEase-like"/>
    <property type="match status" value="1"/>
</dbReference>